<proteinExistence type="inferred from homology"/>
<keyword evidence="10" id="KW-1185">Reference proteome</keyword>
<dbReference type="GO" id="GO:0005886">
    <property type="term" value="C:plasma membrane"/>
    <property type="evidence" value="ECO:0007669"/>
    <property type="project" value="UniProtKB-SubCell"/>
</dbReference>
<feature type="transmembrane region" description="Helical" evidence="7">
    <location>
        <begin position="131"/>
        <end position="154"/>
    </location>
</feature>
<dbReference type="GO" id="GO:0055085">
    <property type="term" value="P:transmembrane transport"/>
    <property type="evidence" value="ECO:0007669"/>
    <property type="project" value="InterPro"/>
</dbReference>
<reference evidence="9 10" key="1">
    <citation type="submission" date="2019-06" db="EMBL/GenBank/DDBJ databases">
        <title>Sequencing the genomes of 1000 actinobacteria strains.</title>
        <authorList>
            <person name="Klenk H.-P."/>
        </authorList>
    </citation>
    <scope>NUCLEOTIDE SEQUENCE [LARGE SCALE GENOMIC DNA]</scope>
    <source>
        <strain evidence="9 10">DSM 26477</strain>
    </source>
</reference>
<organism evidence="9 10">
    <name type="scientific">Homoserinimonas aerilata</name>
    <dbReference type="NCBI Taxonomy" id="1162970"/>
    <lineage>
        <taxon>Bacteria</taxon>
        <taxon>Bacillati</taxon>
        <taxon>Actinomycetota</taxon>
        <taxon>Actinomycetes</taxon>
        <taxon>Micrococcales</taxon>
        <taxon>Microbacteriaceae</taxon>
        <taxon>Homoserinimonas</taxon>
    </lineage>
</organism>
<protein>
    <submittedName>
        <fullName evidence="9">ABC-type nitrate/sulfonate/bicarbonate transport system permease component</fullName>
    </submittedName>
</protein>
<dbReference type="PANTHER" id="PTHR30151">
    <property type="entry name" value="ALKANE SULFONATE ABC TRANSPORTER-RELATED, MEMBRANE SUBUNIT"/>
    <property type="match status" value="1"/>
</dbReference>
<keyword evidence="3" id="KW-1003">Cell membrane</keyword>
<evidence type="ECO:0000313" key="10">
    <source>
        <dbReference type="Proteomes" id="UP000317998"/>
    </source>
</evidence>
<evidence type="ECO:0000256" key="1">
    <source>
        <dbReference type="ARBA" id="ARBA00004651"/>
    </source>
</evidence>
<evidence type="ECO:0000256" key="2">
    <source>
        <dbReference type="ARBA" id="ARBA00022448"/>
    </source>
</evidence>
<evidence type="ECO:0000256" key="3">
    <source>
        <dbReference type="ARBA" id="ARBA00022475"/>
    </source>
</evidence>
<feature type="domain" description="ABC transmembrane type-1" evidence="8">
    <location>
        <begin position="65"/>
        <end position="249"/>
    </location>
</feature>
<feature type="transmembrane region" description="Helical" evidence="7">
    <location>
        <begin position="228"/>
        <end position="248"/>
    </location>
</feature>
<dbReference type="Pfam" id="PF00528">
    <property type="entry name" value="BPD_transp_1"/>
    <property type="match status" value="1"/>
</dbReference>
<evidence type="ECO:0000256" key="7">
    <source>
        <dbReference type="RuleBase" id="RU363032"/>
    </source>
</evidence>
<feature type="transmembrane region" description="Helical" evidence="7">
    <location>
        <begin position="72"/>
        <end position="94"/>
    </location>
</feature>
<evidence type="ECO:0000256" key="4">
    <source>
        <dbReference type="ARBA" id="ARBA00022692"/>
    </source>
</evidence>
<dbReference type="AlphaFoldDB" id="A0A542YJX7"/>
<keyword evidence="4 7" id="KW-0812">Transmembrane</keyword>
<evidence type="ECO:0000256" key="6">
    <source>
        <dbReference type="ARBA" id="ARBA00023136"/>
    </source>
</evidence>
<dbReference type="PANTHER" id="PTHR30151:SF0">
    <property type="entry name" value="ABC TRANSPORTER PERMEASE PROTEIN MJ0413-RELATED"/>
    <property type="match status" value="1"/>
</dbReference>
<feature type="transmembrane region" description="Helical" evidence="7">
    <location>
        <begin position="106"/>
        <end position="125"/>
    </location>
</feature>
<feature type="transmembrane region" description="Helical" evidence="7">
    <location>
        <begin position="175"/>
        <end position="201"/>
    </location>
</feature>
<dbReference type="EMBL" id="VFOM01000001">
    <property type="protein sequence ID" value="TQL48397.1"/>
    <property type="molecule type" value="Genomic_DNA"/>
</dbReference>
<dbReference type="Proteomes" id="UP000317998">
    <property type="component" value="Unassembled WGS sequence"/>
</dbReference>
<keyword evidence="6 7" id="KW-0472">Membrane</keyword>
<dbReference type="InterPro" id="IPR000515">
    <property type="entry name" value="MetI-like"/>
</dbReference>
<dbReference type="PROSITE" id="PS50928">
    <property type="entry name" value="ABC_TM1"/>
    <property type="match status" value="1"/>
</dbReference>
<name>A0A542YJX7_9MICO</name>
<comment type="subcellular location">
    <subcellularLocation>
        <location evidence="1 7">Cell membrane</location>
        <topology evidence="1 7">Multi-pass membrane protein</topology>
    </subcellularLocation>
</comment>
<dbReference type="Gene3D" id="1.10.3720.10">
    <property type="entry name" value="MetI-like"/>
    <property type="match status" value="1"/>
</dbReference>
<evidence type="ECO:0000259" key="8">
    <source>
        <dbReference type="PROSITE" id="PS50928"/>
    </source>
</evidence>
<dbReference type="CDD" id="cd06261">
    <property type="entry name" value="TM_PBP2"/>
    <property type="match status" value="1"/>
</dbReference>
<dbReference type="InterPro" id="IPR035906">
    <property type="entry name" value="MetI-like_sf"/>
</dbReference>
<evidence type="ECO:0000256" key="5">
    <source>
        <dbReference type="ARBA" id="ARBA00022989"/>
    </source>
</evidence>
<keyword evidence="2 7" id="KW-0813">Transport</keyword>
<dbReference type="OrthoDB" id="3173654at2"/>
<comment type="caution">
    <text evidence="9">The sequence shown here is derived from an EMBL/GenBank/DDBJ whole genome shotgun (WGS) entry which is preliminary data.</text>
</comment>
<sequence length="291" mass="31803">MTSSRSGAGRGVMKSLLIQAWLPILLVLLWFFASASSTSAYWPPLERIATNLVDGIFGGRLWGDIIYSFTNYFIGLAIALVIGLTVGIAVGSSAVLRNIFMPFLDFARASPPVVFVPIIILALGIGPEPKIFLIAFGCVWPILLNTVEGVRAIPASVIETARAYRIPVHFRVAKVILPGALPQIVVGVRIAITIGIVMLIVSEMYGSTQGVGFFILQSGMSFALADTWAGTIFIGIVGYVFTALFAMFEHRILRWYRNEAVPLSRRRTRRMDGLMAEIQGEAAQRVRNSQP</sequence>
<comment type="similarity">
    <text evidence="7">Belongs to the binding-protein-dependent transport system permease family.</text>
</comment>
<keyword evidence="5 7" id="KW-1133">Transmembrane helix</keyword>
<accession>A0A542YJX7</accession>
<dbReference type="SUPFAM" id="SSF161098">
    <property type="entry name" value="MetI-like"/>
    <property type="match status" value="1"/>
</dbReference>
<dbReference type="RefSeq" id="WP_141880506.1">
    <property type="nucleotide sequence ID" value="NZ_VFOM01000001.1"/>
</dbReference>
<evidence type="ECO:0000313" key="9">
    <source>
        <dbReference type="EMBL" id="TQL48397.1"/>
    </source>
</evidence>
<gene>
    <name evidence="9" type="ORF">FB562_1491</name>
</gene>